<dbReference type="GO" id="GO:0046872">
    <property type="term" value="F:metal ion binding"/>
    <property type="evidence" value="ECO:0007669"/>
    <property type="project" value="UniProtKB-KW"/>
</dbReference>
<dbReference type="PANTHER" id="PTHR11108:SF1">
    <property type="entry name" value="FERROCHELATASE, MITOCHONDRIAL"/>
    <property type="match status" value="1"/>
</dbReference>
<evidence type="ECO:0000256" key="3">
    <source>
        <dbReference type="ARBA" id="ARBA00022490"/>
    </source>
</evidence>
<dbReference type="CDD" id="cd00419">
    <property type="entry name" value="Ferrochelatase_C"/>
    <property type="match status" value="1"/>
</dbReference>
<sequence>MNPQPPIGVILAQIGTPAAPTAQAVRPYLRRFLSDRRIIDYPPLLWQPLLRGIILRVRPRRSARLYKEIWSESGSPLLLHSRAQQAGLQKLLGPDYRVELGLAYSEPGMEQAMSLLEKAGVTRIIIVPLFPQYSSTTTASVYDAACFAALGRHSAGGPVTKRFVPTLRFMEAYYDAPGYISAMQAHLQRQLADLPEEPDYYVLTFHGIPERYADTGDPYPQQCKETARLLAAAMNWEEGRWQVTFQSRFGREPWVGPATAEVLGELAGRGIRRPMIFSPGLVTDCLETLHELAVEGRELFAAGGGDAANFCAAPCLNADGQWLDFLARNVIDNAGSWQPQKSRLPAEICEESGLR</sequence>
<keyword evidence="3 10" id="KW-0963">Cytoplasm</keyword>
<evidence type="ECO:0000256" key="4">
    <source>
        <dbReference type="ARBA" id="ARBA00022723"/>
    </source>
</evidence>
<dbReference type="FunFam" id="3.40.50.1400:FF:000002">
    <property type="entry name" value="Ferrochelatase"/>
    <property type="match status" value="1"/>
</dbReference>
<gene>
    <name evidence="12" type="primary">hemH1</name>
    <name evidence="10" type="synonym">cpfC</name>
    <name evidence="12" type="ORF">GCM10010912_28110</name>
</gene>
<dbReference type="EC" id="4.99.1.9" evidence="10"/>
<dbReference type="Proteomes" id="UP000637643">
    <property type="component" value="Unassembled WGS sequence"/>
</dbReference>
<name>A0A917CDP0_9BACL</name>
<feature type="binding site" evidence="10">
    <location>
        <position position="287"/>
    </location>
    <ligand>
        <name>Fe(2+)</name>
        <dbReference type="ChEBI" id="CHEBI:29033"/>
    </ligand>
</feature>
<keyword evidence="6 10" id="KW-0350">Heme biosynthesis</keyword>
<keyword evidence="7 10" id="KW-0456">Lyase</keyword>
<dbReference type="Pfam" id="PF00762">
    <property type="entry name" value="Ferrochelatase"/>
    <property type="match status" value="1"/>
</dbReference>
<keyword evidence="5 10" id="KW-0408">Iron</keyword>
<dbReference type="InterPro" id="IPR033644">
    <property type="entry name" value="Ferrochelatase_C"/>
</dbReference>
<comment type="pathway">
    <text evidence="1 10">Porphyrin-containing compound metabolism; protoheme biosynthesis.</text>
</comment>
<organism evidence="12 13">
    <name type="scientific">Paenibacillus albidus</name>
    <dbReference type="NCBI Taxonomy" id="2041023"/>
    <lineage>
        <taxon>Bacteria</taxon>
        <taxon>Bacillati</taxon>
        <taxon>Bacillota</taxon>
        <taxon>Bacilli</taxon>
        <taxon>Bacillales</taxon>
        <taxon>Paenibacillaceae</taxon>
        <taxon>Paenibacillus</taxon>
    </lineage>
</organism>
<evidence type="ECO:0000313" key="13">
    <source>
        <dbReference type="Proteomes" id="UP000637643"/>
    </source>
</evidence>
<keyword evidence="4 10" id="KW-0479">Metal-binding</keyword>
<evidence type="ECO:0000256" key="2">
    <source>
        <dbReference type="ARBA" id="ARBA00007718"/>
    </source>
</evidence>
<dbReference type="Gene3D" id="3.40.50.1400">
    <property type="match status" value="2"/>
</dbReference>
<dbReference type="HAMAP" id="MF_00323">
    <property type="entry name" value="Ferrochelatase"/>
    <property type="match status" value="1"/>
</dbReference>
<dbReference type="AlphaFoldDB" id="A0A917CDP0"/>
<evidence type="ECO:0000256" key="10">
    <source>
        <dbReference type="HAMAP-Rule" id="MF_00323"/>
    </source>
</evidence>
<comment type="similarity">
    <text evidence="2 10 11">Belongs to the ferrochelatase family.</text>
</comment>
<evidence type="ECO:0000256" key="1">
    <source>
        <dbReference type="ARBA" id="ARBA00004744"/>
    </source>
</evidence>
<protein>
    <recommendedName>
        <fullName evidence="10">Coproporphyrin III ferrochelatase</fullName>
        <ecNumber evidence="10">4.99.1.9</ecNumber>
    </recommendedName>
</protein>
<keyword evidence="13" id="KW-1185">Reference proteome</keyword>
<comment type="catalytic activity">
    <reaction evidence="9">
        <text>Fe-coproporphyrin III + 2 H(+) = coproporphyrin III + Fe(2+)</text>
        <dbReference type="Rhea" id="RHEA:49572"/>
        <dbReference type="ChEBI" id="CHEBI:15378"/>
        <dbReference type="ChEBI" id="CHEBI:29033"/>
        <dbReference type="ChEBI" id="CHEBI:68438"/>
        <dbReference type="ChEBI" id="CHEBI:131725"/>
        <dbReference type="EC" id="4.99.1.9"/>
    </reaction>
    <physiologicalReaction direction="right-to-left" evidence="9">
        <dbReference type="Rhea" id="RHEA:49574"/>
    </physiologicalReaction>
</comment>
<comment type="function">
    <text evidence="10">Involved in coproporphyrin-dependent heme b biosynthesis. Catalyzes the insertion of ferrous iron into coproporphyrin III to form Fe-coproporphyrin III.</text>
</comment>
<reference evidence="12" key="1">
    <citation type="journal article" date="2014" name="Int. J. Syst. Evol. Microbiol.">
        <title>Complete genome sequence of Corynebacterium casei LMG S-19264T (=DSM 44701T), isolated from a smear-ripened cheese.</title>
        <authorList>
            <consortium name="US DOE Joint Genome Institute (JGI-PGF)"/>
            <person name="Walter F."/>
            <person name="Albersmeier A."/>
            <person name="Kalinowski J."/>
            <person name="Ruckert C."/>
        </authorList>
    </citation>
    <scope>NUCLEOTIDE SEQUENCE</scope>
    <source>
        <strain evidence="12">CGMCC 1.16134</strain>
    </source>
</reference>
<comment type="subcellular location">
    <subcellularLocation>
        <location evidence="10">Cytoplasm</location>
    </subcellularLocation>
</comment>
<proteinExistence type="inferred from homology"/>
<keyword evidence="8 10" id="KW-0627">Porphyrin biosynthesis</keyword>
<dbReference type="NCBIfam" id="TIGR00109">
    <property type="entry name" value="hemH"/>
    <property type="match status" value="1"/>
</dbReference>
<evidence type="ECO:0000256" key="11">
    <source>
        <dbReference type="RuleBase" id="RU004185"/>
    </source>
</evidence>
<comment type="caution">
    <text evidence="10">Lacks conserved residue(s) required for the propagation of feature annotation.</text>
</comment>
<comment type="caution">
    <text evidence="12">The sequence shown here is derived from an EMBL/GenBank/DDBJ whole genome shotgun (WGS) entry which is preliminary data.</text>
</comment>
<dbReference type="InterPro" id="IPR001015">
    <property type="entry name" value="Ferrochelatase"/>
</dbReference>
<dbReference type="PANTHER" id="PTHR11108">
    <property type="entry name" value="FERROCHELATASE"/>
    <property type="match status" value="1"/>
</dbReference>
<dbReference type="SUPFAM" id="SSF53800">
    <property type="entry name" value="Chelatase"/>
    <property type="match status" value="1"/>
</dbReference>
<evidence type="ECO:0000256" key="7">
    <source>
        <dbReference type="ARBA" id="ARBA00023239"/>
    </source>
</evidence>
<evidence type="ECO:0000313" key="12">
    <source>
        <dbReference type="EMBL" id="GGF81391.1"/>
    </source>
</evidence>
<evidence type="ECO:0000256" key="5">
    <source>
        <dbReference type="ARBA" id="ARBA00023004"/>
    </source>
</evidence>
<dbReference type="GO" id="GO:0005737">
    <property type="term" value="C:cytoplasm"/>
    <property type="evidence" value="ECO:0007669"/>
    <property type="project" value="UniProtKB-SubCell"/>
</dbReference>
<dbReference type="InterPro" id="IPR033659">
    <property type="entry name" value="Ferrochelatase_N"/>
</dbReference>
<feature type="binding site" evidence="10">
    <location>
        <position position="73"/>
    </location>
    <ligand>
        <name>Fe-coproporphyrin III</name>
        <dbReference type="ChEBI" id="CHEBI:68438"/>
    </ligand>
</feature>
<accession>A0A917CDP0</accession>
<dbReference type="GO" id="GO:0004325">
    <property type="term" value="F:ferrochelatase activity"/>
    <property type="evidence" value="ECO:0007669"/>
    <property type="project" value="UniProtKB-UniRule"/>
</dbReference>
<dbReference type="GO" id="GO:0006783">
    <property type="term" value="P:heme biosynthetic process"/>
    <property type="evidence" value="ECO:0007669"/>
    <property type="project" value="UniProtKB-UniRule"/>
</dbReference>
<evidence type="ECO:0000256" key="9">
    <source>
        <dbReference type="ARBA" id="ARBA00024536"/>
    </source>
</evidence>
<dbReference type="RefSeq" id="WP_189025770.1">
    <property type="nucleotide sequence ID" value="NZ_BMKR01000010.1"/>
</dbReference>
<dbReference type="CDD" id="cd03411">
    <property type="entry name" value="Ferrochelatase_N"/>
    <property type="match status" value="1"/>
</dbReference>
<evidence type="ECO:0000256" key="8">
    <source>
        <dbReference type="ARBA" id="ARBA00023244"/>
    </source>
</evidence>
<feature type="binding site" evidence="10">
    <location>
        <position position="206"/>
    </location>
    <ligand>
        <name>Fe(2+)</name>
        <dbReference type="ChEBI" id="CHEBI:29033"/>
    </ligand>
</feature>
<reference evidence="12" key="2">
    <citation type="submission" date="2020-09" db="EMBL/GenBank/DDBJ databases">
        <authorList>
            <person name="Sun Q."/>
            <person name="Zhou Y."/>
        </authorList>
    </citation>
    <scope>NUCLEOTIDE SEQUENCE</scope>
    <source>
        <strain evidence="12">CGMCC 1.16134</strain>
    </source>
</reference>
<dbReference type="EMBL" id="BMKR01000010">
    <property type="protein sequence ID" value="GGF81391.1"/>
    <property type="molecule type" value="Genomic_DNA"/>
</dbReference>
<evidence type="ECO:0000256" key="6">
    <source>
        <dbReference type="ARBA" id="ARBA00023133"/>
    </source>
</evidence>